<dbReference type="Proteomes" id="UP000887575">
    <property type="component" value="Unassembled WGS sequence"/>
</dbReference>
<proteinExistence type="predicted"/>
<dbReference type="WBParaSite" id="MBELARI_LOCUS18987">
    <property type="protein sequence ID" value="MBELARI_LOCUS18987"/>
    <property type="gene ID" value="MBELARI_LOCUS18987"/>
</dbReference>
<evidence type="ECO:0000313" key="2">
    <source>
        <dbReference type="WBParaSite" id="MBELARI_LOCUS18987"/>
    </source>
</evidence>
<keyword evidence="1" id="KW-1185">Reference proteome</keyword>
<name>A0AAF3EXT8_9BILA</name>
<sequence>MVKLPLPLPNLRNSPIVKLCYDLKLEILQRMDPKDVIELMKNNATLLRRNCRGCLISVLKFPLQKMISEMLECLASVQEIRPVKDYEALCKYLLIFKGSIVS</sequence>
<dbReference type="AlphaFoldDB" id="A0AAF3EXT8"/>
<protein>
    <submittedName>
        <fullName evidence="2">Uncharacterized protein</fullName>
    </submittedName>
</protein>
<evidence type="ECO:0000313" key="1">
    <source>
        <dbReference type="Proteomes" id="UP000887575"/>
    </source>
</evidence>
<organism evidence="1 2">
    <name type="scientific">Mesorhabditis belari</name>
    <dbReference type="NCBI Taxonomy" id="2138241"/>
    <lineage>
        <taxon>Eukaryota</taxon>
        <taxon>Metazoa</taxon>
        <taxon>Ecdysozoa</taxon>
        <taxon>Nematoda</taxon>
        <taxon>Chromadorea</taxon>
        <taxon>Rhabditida</taxon>
        <taxon>Rhabditina</taxon>
        <taxon>Rhabditomorpha</taxon>
        <taxon>Rhabditoidea</taxon>
        <taxon>Rhabditidae</taxon>
        <taxon>Mesorhabditinae</taxon>
        <taxon>Mesorhabditis</taxon>
    </lineage>
</organism>
<reference evidence="2" key="1">
    <citation type="submission" date="2024-02" db="UniProtKB">
        <authorList>
            <consortium name="WormBaseParasite"/>
        </authorList>
    </citation>
    <scope>IDENTIFICATION</scope>
</reference>
<accession>A0AAF3EXT8</accession>